<name>A0A653DS33_CALMS</name>
<keyword evidence="3" id="KW-1185">Reference proteome</keyword>
<dbReference type="GO" id="GO:0035092">
    <property type="term" value="P:sperm DNA condensation"/>
    <property type="evidence" value="ECO:0007669"/>
    <property type="project" value="InterPro"/>
</dbReference>
<protein>
    <submittedName>
        <fullName evidence="2">Uncharacterized protein</fullName>
    </submittedName>
</protein>
<organism evidence="2 3">
    <name type="scientific">Callosobruchus maculatus</name>
    <name type="common">Southern cowpea weevil</name>
    <name type="synonym">Pulse bruchid</name>
    <dbReference type="NCBI Taxonomy" id="64391"/>
    <lineage>
        <taxon>Eukaryota</taxon>
        <taxon>Metazoa</taxon>
        <taxon>Ecdysozoa</taxon>
        <taxon>Arthropoda</taxon>
        <taxon>Hexapoda</taxon>
        <taxon>Insecta</taxon>
        <taxon>Pterygota</taxon>
        <taxon>Neoptera</taxon>
        <taxon>Endopterygota</taxon>
        <taxon>Coleoptera</taxon>
        <taxon>Polyphaga</taxon>
        <taxon>Cucujiformia</taxon>
        <taxon>Chrysomeloidea</taxon>
        <taxon>Chrysomelidae</taxon>
        <taxon>Bruchinae</taxon>
        <taxon>Bruchini</taxon>
        <taxon>Callosobruchus</taxon>
    </lineage>
</organism>
<feature type="non-terminal residue" evidence="2">
    <location>
        <position position="139"/>
    </location>
</feature>
<dbReference type="InterPro" id="IPR024460">
    <property type="entry name" value="Protamine-like"/>
</dbReference>
<proteinExistence type="predicted"/>
<accession>A0A653DS33</accession>
<dbReference type="EMBL" id="CAACVG010014177">
    <property type="protein sequence ID" value="VEN62827.1"/>
    <property type="molecule type" value="Genomic_DNA"/>
</dbReference>
<dbReference type="Pfam" id="PF06382">
    <property type="entry name" value="Protamine_like"/>
    <property type="match status" value="1"/>
</dbReference>
<gene>
    <name evidence="2" type="ORF">CALMAC_LOCUS19833</name>
</gene>
<sequence>MSSCRPRRRRKCSSRRRRRSCARRRRRSSCRRRRKRRSLCQSKWQSQDPITRNSFLNYLPRFRKKHCNWKVLSDGVKCHVVKDVSIIQRHVEQTTQAQQLEKKATQASKTVYIHTMSQLIASCNHQRQVYNMLSEIFYQ</sequence>
<evidence type="ECO:0000313" key="3">
    <source>
        <dbReference type="Proteomes" id="UP000410492"/>
    </source>
</evidence>
<feature type="region of interest" description="Disordered" evidence="1">
    <location>
        <begin position="1"/>
        <end position="34"/>
    </location>
</feature>
<dbReference type="Proteomes" id="UP000410492">
    <property type="component" value="Unassembled WGS sequence"/>
</dbReference>
<dbReference type="AlphaFoldDB" id="A0A653DS33"/>
<evidence type="ECO:0000256" key="1">
    <source>
        <dbReference type="SAM" id="MobiDB-lite"/>
    </source>
</evidence>
<reference evidence="2 3" key="1">
    <citation type="submission" date="2019-01" db="EMBL/GenBank/DDBJ databases">
        <authorList>
            <person name="Sayadi A."/>
        </authorList>
    </citation>
    <scope>NUCLEOTIDE SEQUENCE [LARGE SCALE GENOMIC DNA]</scope>
</reference>
<evidence type="ECO:0000313" key="2">
    <source>
        <dbReference type="EMBL" id="VEN62827.1"/>
    </source>
</evidence>